<dbReference type="Proteomes" id="UP000008493">
    <property type="component" value="Unassembled WGS sequence"/>
</dbReference>
<evidence type="ECO:0000313" key="1">
    <source>
        <dbReference type="EMBL" id="EKM75937.1"/>
    </source>
</evidence>
<organism evidence="1 2">
    <name type="scientific">Agaricus bisporus var. burnettii (strain JB137-S8 / ATCC MYA-4627 / FGSC 10392)</name>
    <name type="common">White button mushroom</name>
    <dbReference type="NCBI Taxonomy" id="597362"/>
    <lineage>
        <taxon>Eukaryota</taxon>
        <taxon>Fungi</taxon>
        <taxon>Dikarya</taxon>
        <taxon>Basidiomycota</taxon>
        <taxon>Agaricomycotina</taxon>
        <taxon>Agaricomycetes</taxon>
        <taxon>Agaricomycetidae</taxon>
        <taxon>Agaricales</taxon>
        <taxon>Agaricineae</taxon>
        <taxon>Agaricaceae</taxon>
        <taxon>Agaricus</taxon>
    </lineage>
</organism>
<gene>
    <name evidence="1" type="ORF">AGABI1DRAFT_16924</name>
</gene>
<dbReference type="AlphaFoldDB" id="K5WZ85"/>
<dbReference type="InParanoid" id="K5WZ85"/>
<proteinExistence type="predicted"/>
<evidence type="ECO:0000313" key="2">
    <source>
        <dbReference type="Proteomes" id="UP000008493"/>
    </source>
</evidence>
<feature type="non-terminal residue" evidence="1">
    <location>
        <position position="1"/>
    </location>
</feature>
<dbReference type="EMBL" id="JH971407">
    <property type="protein sequence ID" value="EKM75937.1"/>
    <property type="molecule type" value="Genomic_DNA"/>
</dbReference>
<name>K5WZ85_AGABU</name>
<dbReference type="HOGENOM" id="CLU_169366_0_0_1"/>
<dbReference type="RefSeq" id="XP_007333419.1">
    <property type="nucleotide sequence ID" value="XM_007333357.1"/>
</dbReference>
<dbReference type="STRING" id="597362.K5WZ85"/>
<dbReference type="eggNOG" id="ENOG502T2MQ">
    <property type="taxonomic scope" value="Eukaryota"/>
</dbReference>
<protein>
    <submittedName>
        <fullName evidence="1">Uncharacterized protein</fullName>
    </submittedName>
</protein>
<reference evidence="2" key="1">
    <citation type="journal article" date="2012" name="Proc. Natl. Acad. Sci. U.S.A.">
        <title>Genome sequence of the button mushroom Agaricus bisporus reveals mechanisms governing adaptation to a humic-rich ecological niche.</title>
        <authorList>
            <person name="Morin E."/>
            <person name="Kohler A."/>
            <person name="Baker A.R."/>
            <person name="Foulongne-Oriol M."/>
            <person name="Lombard V."/>
            <person name="Nagy L.G."/>
            <person name="Ohm R.A."/>
            <person name="Patyshakuliyeva A."/>
            <person name="Brun A."/>
            <person name="Aerts A.L."/>
            <person name="Bailey A.M."/>
            <person name="Billette C."/>
            <person name="Coutinho P.M."/>
            <person name="Deakin G."/>
            <person name="Doddapaneni H."/>
            <person name="Floudas D."/>
            <person name="Grimwood J."/>
            <person name="Hilden K."/>
            <person name="Kuees U."/>
            <person name="LaButti K.M."/>
            <person name="Lapidus A."/>
            <person name="Lindquist E.A."/>
            <person name="Lucas S.M."/>
            <person name="Murat C."/>
            <person name="Riley R.W."/>
            <person name="Salamov A.A."/>
            <person name="Schmutz J."/>
            <person name="Subramanian V."/>
            <person name="Woesten H.A.B."/>
            <person name="Xu J."/>
            <person name="Eastwood D.C."/>
            <person name="Foster G.D."/>
            <person name="Sonnenberg A.S."/>
            <person name="Cullen D."/>
            <person name="de Vries R.P."/>
            <person name="Lundell T."/>
            <person name="Hibbett D.S."/>
            <person name="Henrissat B."/>
            <person name="Burton K.S."/>
            <person name="Kerrigan R.W."/>
            <person name="Challen M.P."/>
            <person name="Grigoriev I.V."/>
            <person name="Martin F."/>
        </authorList>
    </citation>
    <scope>NUCLEOTIDE SEQUENCE [LARGE SCALE GENOMIC DNA]</scope>
    <source>
        <strain evidence="2">JB137-S8 / ATCC MYA-4627 / FGSC 10392</strain>
    </source>
</reference>
<sequence length="85" mass="9249">TNQRLGRIPLIIGMPVMIMNNYDVQGGIVNGTLGTLKSIRYCINEFCEREALSCVVNSSTLTCPPLPFLEAGEAAILPDTIDMSF</sequence>
<feature type="non-terminal residue" evidence="1">
    <location>
        <position position="85"/>
    </location>
</feature>
<dbReference type="OrthoDB" id="432234at2759"/>
<accession>K5WZ85</accession>
<keyword evidence="2" id="KW-1185">Reference proteome</keyword>
<dbReference type="OMA" id="CINEFCE"/>
<dbReference type="KEGG" id="abp:AGABI1DRAFT16924"/>
<dbReference type="GeneID" id="18828725"/>